<sequence>MSINQTVSRGAVESARRPFALRTFMIGGGVLAAILIALRLYEQAFGWSTGLDSFSDEYRLYWNNLLVFSIPAAALAAIAVAGYMWRTRDRDMDAITPAEELRRYHVLAQWLALYGLALFIALSFFTEQTAVWHMTAVRDSDFTPSNIVTFYIAYPMFVVFGIAAYAYAATRLPFFAKGFSLPFMILLVGTFMTIPNVGFNEWGHTFWVLDEIFASPLHWGFAFFGWMALGCFGVALQILSRMRELMGPECVAVITSRRK</sequence>
<evidence type="ECO:0000256" key="1">
    <source>
        <dbReference type="SAM" id="Phobius"/>
    </source>
</evidence>
<feature type="transmembrane region" description="Helical" evidence="1">
    <location>
        <begin position="106"/>
        <end position="126"/>
    </location>
</feature>
<feature type="transmembrane region" description="Helical" evidence="1">
    <location>
        <begin position="219"/>
        <end position="239"/>
    </location>
</feature>
<accession>A0A1W6MT79</accession>
<dbReference type="KEGG" id="mbry:B1812_06380"/>
<feature type="transmembrane region" description="Helical" evidence="1">
    <location>
        <begin position="61"/>
        <end position="85"/>
    </location>
</feature>
<evidence type="ECO:0000313" key="2">
    <source>
        <dbReference type="EMBL" id="ARN80762.1"/>
    </source>
</evidence>
<dbReference type="Proteomes" id="UP000193978">
    <property type="component" value="Chromosome"/>
</dbReference>
<protein>
    <submittedName>
        <fullName evidence="2">Methane monooxygenase/ammonia monooxygenase subunit C</fullName>
    </submittedName>
</protein>
<feature type="transmembrane region" description="Helical" evidence="1">
    <location>
        <begin position="146"/>
        <end position="167"/>
    </location>
</feature>
<dbReference type="Gene3D" id="1.20.1050.50">
    <property type="entry name" value="Particulate methane monooxygenase subunit c2. Chain: C"/>
    <property type="match status" value="1"/>
</dbReference>
<dbReference type="EMBL" id="CP019948">
    <property type="protein sequence ID" value="ARN80762.1"/>
    <property type="molecule type" value="Genomic_DNA"/>
</dbReference>
<gene>
    <name evidence="2" type="ORF">B1812_06380</name>
</gene>
<name>A0A1W6MT79_9HYPH</name>
<dbReference type="InterPro" id="IPR006980">
    <property type="entry name" value="NH3_CH4_mOase_C"/>
</dbReference>
<dbReference type="GO" id="GO:0004497">
    <property type="term" value="F:monooxygenase activity"/>
    <property type="evidence" value="ECO:0007669"/>
    <property type="project" value="UniProtKB-KW"/>
</dbReference>
<keyword evidence="2" id="KW-0503">Monooxygenase</keyword>
<organism evidence="2 3">
    <name type="scientific">Methylocystis bryophila</name>
    <dbReference type="NCBI Taxonomy" id="655015"/>
    <lineage>
        <taxon>Bacteria</taxon>
        <taxon>Pseudomonadati</taxon>
        <taxon>Pseudomonadota</taxon>
        <taxon>Alphaproteobacteria</taxon>
        <taxon>Hyphomicrobiales</taxon>
        <taxon>Methylocystaceae</taxon>
        <taxon>Methylocystis</taxon>
    </lineage>
</organism>
<dbReference type="STRING" id="655015.B1812_06380"/>
<keyword evidence="2" id="KW-0560">Oxidoreductase</keyword>
<keyword evidence="1" id="KW-0472">Membrane</keyword>
<keyword evidence="1" id="KW-1133">Transmembrane helix</keyword>
<reference evidence="2 3" key="1">
    <citation type="submission" date="2017-02" db="EMBL/GenBank/DDBJ databases">
        <authorList>
            <person name="Peterson S.W."/>
        </authorList>
    </citation>
    <scope>NUCLEOTIDE SEQUENCE [LARGE SCALE GENOMIC DNA]</scope>
    <source>
        <strain evidence="2 3">S285</strain>
    </source>
</reference>
<feature type="transmembrane region" description="Helical" evidence="1">
    <location>
        <begin position="21"/>
        <end position="41"/>
    </location>
</feature>
<dbReference type="Pfam" id="PF04896">
    <property type="entry name" value="AmoC"/>
    <property type="match status" value="1"/>
</dbReference>
<dbReference type="OrthoDB" id="184526at2"/>
<keyword evidence="1" id="KW-0812">Transmembrane</keyword>
<keyword evidence="3" id="KW-1185">Reference proteome</keyword>
<evidence type="ECO:0000313" key="3">
    <source>
        <dbReference type="Proteomes" id="UP000193978"/>
    </source>
</evidence>
<feature type="transmembrane region" description="Helical" evidence="1">
    <location>
        <begin position="179"/>
        <end position="199"/>
    </location>
</feature>
<dbReference type="RefSeq" id="WP_085770840.1">
    <property type="nucleotide sequence ID" value="NZ_AP027149.1"/>
</dbReference>
<dbReference type="CDD" id="cd19412">
    <property type="entry name" value="pMMO-AMO_C"/>
    <property type="match status" value="1"/>
</dbReference>
<dbReference type="AlphaFoldDB" id="A0A1W6MT79"/>
<dbReference type="InterPro" id="IPR023349">
    <property type="entry name" value="NH3_CH4_mOase_C_sf"/>
</dbReference>
<proteinExistence type="predicted"/>